<reference evidence="16" key="1">
    <citation type="submission" date="2019-10" db="EMBL/GenBank/DDBJ databases">
        <authorList>
            <person name="Zhang R."/>
            <person name="Pan Y."/>
            <person name="Wang J."/>
            <person name="Ma R."/>
            <person name="Yu S."/>
        </authorList>
    </citation>
    <scope>NUCLEOTIDE SEQUENCE</scope>
    <source>
        <strain evidence="16">LA-IB0</strain>
        <tissue evidence="16">Leaf</tissue>
    </source>
</reference>
<feature type="binding site" evidence="12">
    <location>
        <position position="34"/>
    </location>
    <ligand>
        <name>ATP</name>
        <dbReference type="ChEBI" id="CHEBI:30616"/>
    </ligand>
</feature>
<dbReference type="SMART" id="SM00220">
    <property type="entry name" value="S_TKc"/>
    <property type="match status" value="1"/>
</dbReference>
<evidence type="ECO:0000256" key="12">
    <source>
        <dbReference type="PROSITE-ProRule" id="PRU10141"/>
    </source>
</evidence>
<dbReference type="PROSITE" id="PS00107">
    <property type="entry name" value="PROTEIN_KINASE_ATP"/>
    <property type="match status" value="1"/>
</dbReference>
<dbReference type="FunFam" id="3.30.200.20:FF:000262">
    <property type="entry name" value="cyclin-dependent kinase F-4-like"/>
    <property type="match status" value="1"/>
</dbReference>
<dbReference type="EC" id="2.7.11.22" evidence="3"/>
<dbReference type="Gene3D" id="1.10.510.10">
    <property type="entry name" value="Transferase(Phosphotransferase) domain 1"/>
    <property type="match status" value="1"/>
</dbReference>
<keyword evidence="4 13" id="KW-0723">Serine/threonine-protein kinase</keyword>
<organism evidence="16 17">
    <name type="scientific">Buddleja alternifolia</name>
    <dbReference type="NCBI Taxonomy" id="168488"/>
    <lineage>
        <taxon>Eukaryota</taxon>
        <taxon>Viridiplantae</taxon>
        <taxon>Streptophyta</taxon>
        <taxon>Embryophyta</taxon>
        <taxon>Tracheophyta</taxon>
        <taxon>Spermatophyta</taxon>
        <taxon>Magnoliopsida</taxon>
        <taxon>eudicotyledons</taxon>
        <taxon>Gunneridae</taxon>
        <taxon>Pentapetalae</taxon>
        <taxon>asterids</taxon>
        <taxon>lamiids</taxon>
        <taxon>Lamiales</taxon>
        <taxon>Scrophulariaceae</taxon>
        <taxon>Buddlejeae</taxon>
        <taxon>Buddleja</taxon>
    </lineage>
</organism>
<comment type="catalytic activity">
    <reaction evidence="10">
        <text>L-threonyl-[protein] + ATP = O-phospho-L-threonyl-[protein] + ADP + H(+)</text>
        <dbReference type="Rhea" id="RHEA:46608"/>
        <dbReference type="Rhea" id="RHEA-COMP:11060"/>
        <dbReference type="Rhea" id="RHEA-COMP:11605"/>
        <dbReference type="ChEBI" id="CHEBI:15378"/>
        <dbReference type="ChEBI" id="CHEBI:30013"/>
        <dbReference type="ChEBI" id="CHEBI:30616"/>
        <dbReference type="ChEBI" id="CHEBI:61977"/>
        <dbReference type="ChEBI" id="CHEBI:456216"/>
        <dbReference type="EC" id="2.7.11.22"/>
    </reaction>
</comment>
<dbReference type="CDD" id="cd07830">
    <property type="entry name" value="STKc_MAK_like"/>
    <property type="match status" value="1"/>
</dbReference>
<comment type="similarity">
    <text evidence="1">Belongs to the protein kinase superfamily. CMGC Ser/Thr protein kinase family. CDC2/CDKX subfamily.</text>
</comment>
<dbReference type="EMBL" id="WHWC01000010">
    <property type="protein sequence ID" value="KAG8375173.1"/>
    <property type="molecule type" value="Genomic_DNA"/>
</dbReference>
<evidence type="ECO:0000313" key="16">
    <source>
        <dbReference type="EMBL" id="KAG8375173.1"/>
    </source>
</evidence>
<dbReference type="PROSITE" id="PS00108">
    <property type="entry name" value="PROTEIN_KINASE_ST"/>
    <property type="match status" value="1"/>
</dbReference>
<dbReference type="Gene3D" id="3.30.200.20">
    <property type="entry name" value="Phosphorylase Kinase, domain 1"/>
    <property type="match status" value="1"/>
</dbReference>
<comment type="caution">
    <text evidence="16">The sequence shown here is derived from an EMBL/GenBank/DDBJ whole genome shotgun (WGS) entry which is preliminary data.</text>
</comment>
<feature type="domain" description="Protein kinase" evidence="15">
    <location>
        <begin position="4"/>
        <end position="284"/>
    </location>
</feature>
<sequence length="455" mass="51180">MERYKIIKEVGNGTFGSVWRALSKQTGEVVAIKKMKKKYYSWEECVNLREVKSLRKMNHPNVVKLKEVIRENDVLYFVFEYMECNLYQLMKDRRKLFSEAEVKNWCFQVFQGLAYIHQRGYFHRDLKPENLLVSKDIIKIADFGLAREINSQPPFTEYVSTRWYRAPEVLLQSPIYGPPVDMWAMGAIMAELFTLHPLFPGSSEADEIYKVCCVIGSPTKSDWCEGLELATAINYQFPQVAGVHHLSSLIPGVSDDAINLISSLCSWDPCKRPTALEALQHPFFQGCLYVPPSLRTKAAITRTPPPAVTRGVLEQKCGRRYAGSLSNSNPKPMNSYFTAKPSASLNAGVQRKLDMNNQDMTKNMKNLKNNVKPQPKYRPPGINGPTGGNSGRTRGVSDAAEKLKNMTVGTRRPLAKPSVPPPMKAGGWHGQSDLFHGRSQELMPARAAHVRKVAG</sequence>
<name>A0AAV6X7N4_9LAMI</name>
<evidence type="ECO:0000256" key="3">
    <source>
        <dbReference type="ARBA" id="ARBA00012425"/>
    </source>
</evidence>
<dbReference type="InterPro" id="IPR050117">
    <property type="entry name" value="MAPK"/>
</dbReference>
<dbReference type="Proteomes" id="UP000826271">
    <property type="component" value="Unassembled WGS sequence"/>
</dbReference>
<evidence type="ECO:0000256" key="5">
    <source>
        <dbReference type="ARBA" id="ARBA00022553"/>
    </source>
</evidence>
<dbReference type="InterPro" id="IPR011009">
    <property type="entry name" value="Kinase-like_dom_sf"/>
</dbReference>
<evidence type="ECO:0000256" key="11">
    <source>
        <dbReference type="ARBA" id="ARBA00048367"/>
    </source>
</evidence>
<keyword evidence="6" id="KW-0808">Transferase</keyword>
<dbReference type="Pfam" id="PF00069">
    <property type="entry name" value="Pkinase"/>
    <property type="match status" value="1"/>
</dbReference>
<accession>A0AAV6X7N4</accession>
<dbReference type="SUPFAM" id="SSF56112">
    <property type="entry name" value="Protein kinase-like (PK-like)"/>
    <property type="match status" value="1"/>
</dbReference>
<dbReference type="InterPro" id="IPR008271">
    <property type="entry name" value="Ser/Thr_kinase_AS"/>
</dbReference>
<dbReference type="GO" id="GO:0005524">
    <property type="term" value="F:ATP binding"/>
    <property type="evidence" value="ECO:0007669"/>
    <property type="project" value="UniProtKB-UniRule"/>
</dbReference>
<protein>
    <recommendedName>
        <fullName evidence="3">cyclin-dependent kinase</fullName>
        <ecNumber evidence="3">2.7.11.22</ecNumber>
    </recommendedName>
</protein>
<evidence type="ECO:0000256" key="7">
    <source>
        <dbReference type="ARBA" id="ARBA00022741"/>
    </source>
</evidence>
<evidence type="ECO:0000256" key="4">
    <source>
        <dbReference type="ARBA" id="ARBA00022527"/>
    </source>
</evidence>
<dbReference type="AlphaFoldDB" id="A0AAV6X7N4"/>
<evidence type="ECO:0000256" key="9">
    <source>
        <dbReference type="ARBA" id="ARBA00022840"/>
    </source>
</evidence>
<proteinExistence type="inferred from homology"/>
<evidence type="ECO:0000259" key="15">
    <source>
        <dbReference type="PROSITE" id="PS50011"/>
    </source>
</evidence>
<dbReference type="InterPro" id="IPR000719">
    <property type="entry name" value="Prot_kinase_dom"/>
</dbReference>
<keyword evidence="17" id="KW-1185">Reference proteome</keyword>
<evidence type="ECO:0000256" key="6">
    <source>
        <dbReference type="ARBA" id="ARBA00022679"/>
    </source>
</evidence>
<evidence type="ECO:0000256" key="1">
    <source>
        <dbReference type="ARBA" id="ARBA00006485"/>
    </source>
</evidence>
<dbReference type="PROSITE" id="PS50011">
    <property type="entry name" value="PROTEIN_KINASE_DOM"/>
    <property type="match status" value="1"/>
</dbReference>
<dbReference type="PANTHER" id="PTHR24055">
    <property type="entry name" value="MITOGEN-ACTIVATED PROTEIN KINASE"/>
    <property type="match status" value="1"/>
</dbReference>
<evidence type="ECO:0000313" key="17">
    <source>
        <dbReference type="Proteomes" id="UP000826271"/>
    </source>
</evidence>
<gene>
    <name evidence="16" type="ORF">BUALT_Bualt10G0072800</name>
</gene>
<evidence type="ECO:0000256" key="2">
    <source>
        <dbReference type="ARBA" id="ARBA00008832"/>
    </source>
</evidence>
<feature type="region of interest" description="Disordered" evidence="14">
    <location>
        <begin position="410"/>
        <end position="434"/>
    </location>
</feature>
<dbReference type="InterPro" id="IPR017441">
    <property type="entry name" value="Protein_kinase_ATP_BS"/>
</dbReference>
<dbReference type="GO" id="GO:0004693">
    <property type="term" value="F:cyclin-dependent protein serine/threonine kinase activity"/>
    <property type="evidence" value="ECO:0007669"/>
    <property type="project" value="UniProtKB-EC"/>
</dbReference>
<comment type="catalytic activity">
    <reaction evidence="11">
        <text>L-seryl-[protein] + ATP = O-phospho-L-seryl-[protein] + ADP + H(+)</text>
        <dbReference type="Rhea" id="RHEA:17989"/>
        <dbReference type="Rhea" id="RHEA-COMP:9863"/>
        <dbReference type="Rhea" id="RHEA-COMP:11604"/>
        <dbReference type="ChEBI" id="CHEBI:15378"/>
        <dbReference type="ChEBI" id="CHEBI:29999"/>
        <dbReference type="ChEBI" id="CHEBI:30616"/>
        <dbReference type="ChEBI" id="CHEBI:83421"/>
        <dbReference type="ChEBI" id="CHEBI:456216"/>
        <dbReference type="EC" id="2.7.11.22"/>
    </reaction>
</comment>
<keyword evidence="8" id="KW-0418">Kinase</keyword>
<keyword evidence="9 12" id="KW-0067">ATP-binding</keyword>
<keyword evidence="5" id="KW-0597">Phosphoprotein</keyword>
<keyword evidence="7 12" id="KW-0547">Nucleotide-binding</keyword>
<evidence type="ECO:0000256" key="13">
    <source>
        <dbReference type="RuleBase" id="RU000304"/>
    </source>
</evidence>
<comment type="similarity">
    <text evidence="2">Belongs to the protein kinase superfamily. CMGC Ser/Thr protein kinase family. MAP kinase subfamily.</text>
</comment>
<evidence type="ECO:0000256" key="10">
    <source>
        <dbReference type="ARBA" id="ARBA00047811"/>
    </source>
</evidence>
<evidence type="ECO:0000256" key="8">
    <source>
        <dbReference type="ARBA" id="ARBA00022777"/>
    </source>
</evidence>
<evidence type="ECO:0000256" key="14">
    <source>
        <dbReference type="SAM" id="MobiDB-lite"/>
    </source>
</evidence>
<feature type="region of interest" description="Disordered" evidence="14">
    <location>
        <begin position="366"/>
        <end position="395"/>
    </location>
</feature>
<dbReference type="FunFam" id="1.10.510.10:FF:000104">
    <property type="entry name" value="serine/threonine-protein kinase MAK isoform X1"/>
    <property type="match status" value="1"/>
</dbReference>